<name>A0A1B0CZT7_PHLPP</name>
<dbReference type="VEuPathDB" id="VectorBase:PPAPM1_002293"/>
<evidence type="ECO:0000256" key="7">
    <source>
        <dbReference type="ARBA" id="ARBA00022723"/>
    </source>
</evidence>
<dbReference type="InterPro" id="IPR001128">
    <property type="entry name" value="Cyt_P450"/>
</dbReference>
<organism evidence="15 16">
    <name type="scientific">Phlebotomus papatasi</name>
    <name type="common">Sandfly</name>
    <dbReference type="NCBI Taxonomy" id="29031"/>
    <lineage>
        <taxon>Eukaryota</taxon>
        <taxon>Metazoa</taxon>
        <taxon>Ecdysozoa</taxon>
        <taxon>Arthropoda</taxon>
        <taxon>Hexapoda</taxon>
        <taxon>Insecta</taxon>
        <taxon>Pterygota</taxon>
        <taxon>Neoptera</taxon>
        <taxon>Endopterygota</taxon>
        <taxon>Diptera</taxon>
        <taxon>Nematocera</taxon>
        <taxon>Psychodoidea</taxon>
        <taxon>Psychodidae</taxon>
        <taxon>Phlebotomus</taxon>
        <taxon>Phlebotomus</taxon>
    </lineage>
</organism>
<accession>A0A1B0CZT7</accession>
<dbReference type="InterPro" id="IPR036396">
    <property type="entry name" value="Cyt_P450_sf"/>
</dbReference>
<evidence type="ECO:0000256" key="12">
    <source>
        <dbReference type="ARBA" id="ARBA00023033"/>
    </source>
</evidence>
<evidence type="ECO:0000256" key="3">
    <source>
        <dbReference type="ARBA" id="ARBA00004174"/>
    </source>
</evidence>
<evidence type="ECO:0000313" key="15">
    <source>
        <dbReference type="EnsemblMetazoa" id="PPAI000609-PA"/>
    </source>
</evidence>
<dbReference type="Gene3D" id="1.10.630.10">
    <property type="entry name" value="Cytochrome P450"/>
    <property type="match status" value="1"/>
</dbReference>
<dbReference type="PANTHER" id="PTHR24291:SF189">
    <property type="entry name" value="CYTOCHROME P450 4C3-RELATED"/>
    <property type="match status" value="1"/>
</dbReference>
<dbReference type="PRINTS" id="PR00463">
    <property type="entry name" value="EP450I"/>
</dbReference>
<dbReference type="EnsemblMetazoa" id="PPAI000609-RA">
    <property type="protein sequence ID" value="PPAI000609-PA"/>
    <property type="gene ID" value="PPAI000609"/>
</dbReference>
<dbReference type="EMBL" id="AJVK01009719">
    <property type="status" value="NOT_ANNOTATED_CDS"/>
    <property type="molecule type" value="Genomic_DNA"/>
</dbReference>
<keyword evidence="9" id="KW-0492">Microsome</keyword>
<evidence type="ECO:0000313" key="16">
    <source>
        <dbReference type="Proteomes" id="UP000092462"/>
    </source>
</evidence>
<dbReference type="PRINTS" id="PR00385">
    <property type="entry name" value="P450"/>
</dbReference>
<evidence type="ECO:0000256" key="1">
    <source>
        <dbReference type="ARBA" id="ARBA00001971"/>
    </source>
</evidence>
<comment type="function">
    <text evidence="2">May be involved in the metabolism of insect hormones and in the breakdown of synthetic insecticides.</text>
</comment>
<protein>
    <submittedName>
        <fullName evidence="15">Uncharacterized protein</fullName>
    </submittedName>
</protein>
<evidence type="ECO:0000256" key="13">
    <source>
        <dbReference type="ARBA" id="ARBA00023136"/>
    </source>
</evidence>
<proteinExistence type="inferred from homology"/>
<keyword evidence="11 14" id="KW-0408">Iron</keyword>
<keyword evidence="16" id="KW-1185">Reference proteome</keyword>
<keyword evidence="6 14" id="KW-0349">Heme</keyword>
<comment type="similarity">
    <text evidence="5">Belongs to the cytochrome P450 family.</text>
</comment>
<dbReference type="GO" id="GO:0020037">
    <property type="term" value="F:heme binding"/>
    <property type="evidence" value="ECO:0007669"/>
    <property type="project" value="InterPro"/>
</dbReference>
<evidence type="ECO:0000256" key="8">
    <source>
        <dbReference type="ARBA" id="ARBA00022824"/>
    </source>
</evidence>
<evidence type="ECO:0000256" key="11">
    <source>
        <dbReference type="ARBA" id="ARBA00023004"/>
    </source>
</evidence>
<dbReference type="GO" id="GO:0005506">
    <property type="term" value="F:iron ion binding"/>
    <property type="evidence" value="ECO:0007669"/>
    <property type="project" value="InterPro"/>
</dbReference>
<keyword evidence="12" id="KW-0503">Monooxygenase</keyword>
<dbReference type="GO" id="GO:0005789">
    <property type="term" value="C:endoplasmic reticulum membrane"/>
    <property type="evidence" value="ECO:0007669"/>
    <property type="project" value="UniProtKB-SubCell"/>
</dbReference>
<dbReference type="AlphaFoldDB" id="A0A1B0CZT7"/>
<evidence type="ECO:0000256" key="6">
    <source>
        <dbReference type="ARBA" id="ARBA00022617"/>
    </source>
</evidence>
<keyword evidence="7 14" id="KW-0479">Metal-binding</keyword>
<dbReference type="GO" id="GO:0016705">
    <property type="term" value="F:oxidoreductase activity, acting on paired donors, with incorporation or reduction of molecular oxygen"/>
    <property type="evidence" value="ECO:0007669"/>
    <property type="project" value="InterPro"/>
</dbReference>
<evidence type="ECO:0000256" key="5">
    <source>
        <dbReference type="ARBA" id="ARBA00010617"/>
    </source>
</evidence>
<evidence type="ECO:0000256" key="10">
    <source>
        <dbReference type="ARBA" id="ARBA00023002"/>
    </source>
</evidence>
<feature type="binding site" description="axial binding residue" evidence="14">
    <location>
        <position position="383"/>
    </location>
    <ligand>
        <name>heme</name>
        <dbReference type="ChEBI" id="CHEBI:30413"/>
    </ligand>
    <ligandPart>
        <name>Fe</name>
        <dbReference type="ChEBI" id="CHEBI:18248"/>
    </ligandPart>
</feature>
<comment type="cofactor">
    <cofactor evidence="1 14">
        <name>heme</name>
        <dbReference type="ChEBI" id="CHEBI:30413"/>
    </cofactor>
</comment>
<evidence type="ECO:0000256" key="2">
    <source>
        <dbReference type="ARBA" id="ARBA00003690"/>
    </source>
</evidence>
<evidence type="ECO:0000256" key="9">
    <source>
        <dbReference type="ARBA" id="ARBA00022848"/>
    </source>
</evidence>
<dbReference type="Pfam" id="PF00067">
    <property type="entry name" value="p450"/>
    <property type="match status" value="1"/>
</dbReference>
<dbReference type="GO" id="GO:0004497">
    <property type="term" value="F:monooxygenase activity"/>
    <property type="evidence" value="ECO:0007669"/>
    <property type="project" value="UniProtKB-KW"/>
</dbReference>
<evidence type="ECO:0000256" key="14">
    <source>
        <dbReference type="PIRSR" id="PIRSR602401-1"/>
    </source>
</evidence>
<dbReference type="InterPro" id="IPR002401">
    <property type="entry name" value="Cyt_P450_E_grp-I"/>
</dbReference>
<dbReference type="SUPFAM" id="SSF48264">
    <property type="entry name" value="Cytochrome P450"/>
    <property type="match status" value="1"/>
</dbReference>
<reference evidence="15" key="1">
    <citation type="submission" date="2022-08" db="UniProtKB">
        <authorList>
            <consortium name="EnsemblMetazoa"/>
        </authorList>
    </citation>
    <scope>IDENTIFICATION</scope>
    <source>
        <strain evidence="15">Israel</strain>
    </source>
</reference>
<keyword evidence="13" id="KW-0472">Membrane</keyword>
<dbReference type="EMBL" id="AJVK01009720">
    <property type="status" value="NOT_ANNOTATED_CDS"/>
    <property type="molecule type" value="Genomic_DNA"/>
</dbReference>
<comment type="subcellular location">
    <subcellularLocation>
        <location evidence="4">Endoplasmic reticulum membrane</location>
        <topology evidence="4">Peripheral membrane protein</topology>
    </subcellularLocation>
    <subcellularLocation>
        <location evidence="3">Microsome membrane</location>
        <topology evidence="3">Peripheral membrane protein</topology>
    </subcellularLocation>
</comment>
<dbReference type="Proteomes" id="UP000092462">
    <property type="component" value="Unassembled WGS sequence"/>
</dbReference>
<keyword evidence="8" id="KW-0256">Endoplasmic reticulum</keyword>
<dbReference type="PANTHER" id="PTHR24291">
    <property type="entry name" value="CYTOCHROME P450 FAMILY 4"/>
    <property type="match status" value="1"/>
</dbReference>
<sequence>LLTELIKVVENKETPCNAAFLGPLCHVFVTHHEDVKVLLTSPDALDKTYHYRYLFNETNLLVVPGHVWKVHRKLLNPHFTSPVVHTFIPLFNIKIDILVRKIRENILSNEPDIRDTVHNCFLDMICATTFGVDLNLQEGKHTEFAEAIDNYAKMVARRFFNFYLQVNWIFRWTPVGRLYHKSLNVLHNMTKKVVKEHIKNRQNSPELTSADNSSSTLMHHVVNLLEDGLFTQENLYDTVEIMILAGFETAAVTMMNIFLMLAMHPDVQERCLEEILRVCGQDGDVTGQDIVQLHYVETVIKETLRLYPVAPTIGRKPSKDIQLRNRIIPKGVHIIIVSYLVHRDPKVWGEDSNDFKPDRFQPENFSKIPYYSYIPYSAGSRNCIGPKYAMLVMKIVLVKVLRKYFFYTARRLKMSDLKCAMYTTIKIIQINELRVKERLQ</sequence>
<keyword evidence="10" id="KW-0560">Oxidoreductase</keyword>
<dbReference type="InterPro" id="IPR050196">
    <property type="entry name" value="Cytochrome_P450_Monoox"/>
</dbReference>
<dbReference type="VEuPathDB" id="VectorBase:PPAI000609"/>
<evidence type="ECO:0000256" key="4">
    <source>
        <dbReference type="ARBA" id="ARBA00004406"/>
    </source>
</evidence>